<dbReference type="RefSeq" id="WP_012875484.1">
    <property type="nucleotide sequence ID" value="NC_013525.1"/>
</dbReference>
<gene>
    <name evidence="7" type="primary">nuoA</name>
    <name evidence="9" type="ordered locus">Tter_1544</name>
</gene>
<keyword evidence="7 8" id="KW-0520">NAD</keyword>
<evidence type="ECO:0000256" key="6">
    <source>
        <dbReference type="ARBA" id="ARBA00023136"/>
    </source>
</evidence>
<evidence type="ECO:0000256" key="5">
    <source>
        <dbReference type="ARBA" id="ARBA00022989"/>
    </source>
</evidence>
<keyword evidence="10" id="KW-1185">Reference proteome</keyword>
<keyword evidence="4 7" id="KW-0812">Transmembrane</keyword>
<organism evidence="9 10">
    <name type="scientific">Thermobaculum terrenum (strain ATCC BAA-798 / CCMEE 7001 / YNP1)</name>
    <dbReference type="NCBI Taxonomy" id="525904"/>
    <lineage>
        <taxon>Bacteria</taxon>
        <taxon>Bacillati</taxon>
        <taxon>Chloroflexota</taxon>
        <taxon>Chloroflexia</taxon>
        <taxon>Candidatus Thermobaculales</taxon>
        <taxon>Candidatus Thermobaculaceae</taxon>
        <taxon>Thermobaculum</taxon>
    </lineage>
</organism>
<comment type="catalytic activity">
    <reaction evidence="7 8">
        <text>a quinone + NADH + 5 H(+)(in) = a quinol + NAD(+) + 4 H(+)(out)</text>
        <dbReference type="Rhea" id="RHEA:57888"/>
        <dbReference type="ChEBI" id="CHEBI:15378"/>
        <dbReference type="ChEBI" id="CHEBI:24646"/>
        <dbReference type="ChEBI" id="CHEBI:57540"/>
        <dbReference type="ChEBI" id="CHEBI:57945"/>
        <dbReference type="ChEBI" id="CHEBI:132124"/>
    </reaction>
</comment>
<comment type="function">
    <text evidence="7">NDH-1 shuttles electrons from NADH, via FMN and iron-sulfur (Fe-S) centers, to quinones in the respiratory chain. The immediate electron acceptor for the enzyme in this species is believed to be ubiquinone. Couples the redox reaction to proton translocation (for every two electrons transferred, four hydrogen ions are translocated across the cytoplasmic membrane), and thus conserves the redox energy in a proton gradient.</text>
</comment>
<evidence type="ECO:0000256" key="7">
    <source>
        <dbReference type="HAMAP-Rule" id="MF_01394"/>
    </source>
</evidence>
<feature type="transmembrane region" description="Helical" evidence="7">
    <location>
        <begin position="60"/>
        <end position="81"/>
    </location>
</feature>
<dbReference type="GO" id="GO:0005886">
    <property type="term" value="C:plasma membrane"/>
    <property type="evidence" value="ECO:0007669"/>
    <property type="project" value="UniProtKB-SubCell"/>
</dbReference>
<keyword evidence="6 7" id="KW-0472">Membrane</keyword>
<feature type="transmembrane region" description="Helical" evidence="7">
    <location>
        <begin position="87"/>
        <end position="109"/>
    </location>
</feature>
<dbReference type="InterPro" id="IPR038430">
    <property type="entry name" value="NDAH_ubi_oxred_su3_sf"/>
</dbReference>
<keyword evidence="7 9" id="KW-0830">Ubiquinone</keyword>
<keyword evidence="7" id="KW-1278">Translocase</keyword>
<dbReference type="eggNOG" id="COG0838">
    <property type="taxonomic scope" value="Bacteria"/>
</dbReference>
<dbReference type="AlphaFoldDB" id="D1CCD5"/>
<dbReference type="EC" id="7.1.1.-" evidence="7"/>
<dbReference type="Pfam" id="PF00507">
    <property type="entry name" value="Oxidored_q4"/>
    <property type="match status" value="1"/>
</dbReference>
<evidence type="ECO:0000256" key="1">
    <source>
        <dbReference type="ARBA" id="ARBA00004141"/>
    </source>
</evidence>
<dbReference type="OrthoDB" id="9791970at2"/>
<dbReference type="KEGG" id="ttr:Tter_1544"/>
<name>D1CCD5_THET1</name>
<proteinExistence type="inferred from homology"/>
<keyword evidence="5 7" id="KW-1133">Transmembrane helix</keyword>
<comment type="similarity">
    <text evidence="2 7 8">Belongs to the complex I subunit 3 family.</text>
</comment>
<evidence type="ECO:0000256" key="3">
    <source>
        <dbReference type="ARBA" id="ARBA00022448"/>
    </source>
</evidence>
<evidence type="ECO:0000313" key="10">
    <source>
        <dbReference type="Proteomes" id="UP000000323"/>
    </source>
</evidence>
<dbReference type="GO" id="GO:0050136">
    <property type="term" value="F:NADH dehydrogenase (quinone) (non-electrogenic) activity"/>
    <property type="evidence" value="ECO:0007669"/>
    <property type="project" value="UniProtKB-UniRule"/>
</dbReference>
<keyword evidence="7 8" id="KW-0874">Quinone</keyword>
<dbReference type="PANTHER" id="PTHR11058">
    <property type="entry name" value="NADH-UBIQUINONE OXIDOREDUCTASE CHAIN 3"/>
    <property type="match status" value="1"/>
</dbReference>
<evidence type="ECO:0000256" key="2">
    <source>
        <dbReference type="ARBA" id="ARBA00008472"/>
    </source>
</evidence>
<reference evidence="10" key="1">
    <citation type="journal article" date="2010" name="Stand. Genomic Sci.">
        <title>Complete genome sequence of 'Thermobaculum terrenum' type strain (YNP1).</title>
        <authorList>
            <person name="Kiss H."/>
            <person name="Cleland D."/>
            <person name="Lapidus A."/>
            <person name="Lucas S."/>
            <person name="Glavina Del Rio T."/>
            <person name="Nolan M."/>
            <person name="Tice H."/>
            <person name="Han C."/>
            <person name="Goodwin L."/>
            <person name="Pitluck S."/>
            <person name="Liolios K."/>
            <person name="Ivanova N."/>
            <person name="Mavromatis K."/>
            <person name="Ovchinnikova G."/>
            <person name="Pati A."/>
            <person name="Chen A."/>
            <person name="Palaniappan K."/>
            <person name="Land M."/>
            <person name="Hauser L."/>
            <person name="Chang Y."/>
            <person name="Jeffries C."/>
            <person name="Lu M."/>
            <person name="Brettin T."/>
            <person name="Detter J."/>
            <person name="Goker M."/>
            <person name="Tindall B."/>
            <person name="Beck B."/>
            <person name="McDermott T."/>
            <person name="Woyke T."/>
            <person name="Bristow J."/>
            <person name="Eisen J."/>
            <person name="Markowitz V."/>
            <person name="Hugenholtz P."/>
            <person name="Kyrpides N."/>
            <person name="Klenk H."/>
            <person name="Cheng J."/>
        </authorList>
    </citation>
    <scope>NUCLEOTIDE SEQUENCE [LARGE SCALE GENOMIC DNA]</scope>
    <source>
        <strain evidence="10">ATCC BAA-798 / YNP1</strain>
    </source>
</reference>
<evidence type="ECO:0000313" key="9">
    <source>
        <dbReference type="EMBL" id="ACZ42450.1"/>
    </source>
</evidence>
<dbReference type="GO" id="GO:0008137">
    <property type="term" value="F:NADH dehydrogenase (ubiquinone) activity"/>
    <property type="evidence" value="ECO:0007669"/>
    <property type="project" value="InterPro"/>
</dbReference>
<dbReference type="GO" id="GO:0030964">
    <property type="term" value="C:NADH dehydrogenase complex"/>
    <property type="evidence" value="ECO:0007669"/>
    <property type="project" value="TreeGrafter"/>
</dbReference>
<dbReference type="EMBL" id="CP001825">
    <property type="protein sequence ID" value="ACZ42450.1"/>
    <property type="molecule type" value="Genomic_DNA"/>
</dbReference>
<dbReference type="InterPro" id="IPR023043">
    <property type="entry name" value="NAD(P)H_OxRDtase_bac/plastid"/>
</dbReference>
<keyword evidence="7" id="KW-1003">Cell membrane</keyword>
<dbReference type="Proteomes" id="UP000000323">
    <property type="component" value="Chromosome 1"/>
</dbReference>
<dbReference type="HOGENOM" id="CLU_119549_3_1_0"/>
<protein>
    <recommendedName>
        <fullName evidence="7">NADH-quinone oxidoreductase subunit A</fullName>
        <ecNumber evidence="7">7.1.1.-</ecNumber>
    </recommendedName>
    <alternativeName>
        <fullName evidence="7">NADH dehydrogenase I subunit A</fullName>
    </alternativeName>
    <alternativeName>
        <fullName evidence="7">NDH-1 subunit A</fullName>
    </alternativeName>
    <alternativeName>
        <fullName evidence="7">NUO1</fullName>
    </alternativeName>
</protein>
<dbReference type="Gene3D" id="1.20.58.1610">
    <property type="entry name" value="NADH:ubiquinone/plastoquinone oxidoreductase, chain 3"/>
    <property type="match status" value="1"/>
</dbReference>
<evidence type="ECO:0000256" key="8">
    <source>
        <dbReference type="RuleBase" id="RU003639"/>
    </source>
</evidence>
<dbReference type="STRING" id="525904.Tter_1544"/>
<dbReference type="PANTHER" id="PTHR11058:SF9">
    <property type="entry name" value="NADH-UBIQUINONE OXIDOREDUCTASE CHAIN 3"/>
    <property type="match status" value="1"/>
</dbReference>
<sequence>MLTDYVPIGVLFLLVAAFAIAALALSYALSPKRPNPVKAETYESGIKPTGTAQHRYDIRYYTVAMLFVLFDIEAIFLYPWAVVYDRIGLYGLVEMLLFIVLLIIAYAYAWRKGALEWS</sequence>
<accession>D1CCD5</accession>
<comment type="subcellular location">
    <subcellularLocation>
        <location evidence="7 8">Cell membrane</location>
        <topology evidence="7 8">Multi-pass membrane protein</topology>
    </subcellularLocation>
    <subcellularLocation>
        <location evidence="1">Membrane</location>
        <topology evidence="1">Multi-pass membrane protein</topology>
    </subcellularLocation>
</comment>
<dbReference type="InterPro" id="IPR000440">
    <property type="entry name" value="NADH_UbQ/plastoQ_OxRdtase_su3"/>
</dbReference>
<dbReference type="HAMAP" id="MF_01394">
    <property type="entry name" value="NDH1_NuoA"/>
    <property type="match status" value="1"/>
</dbReference>
<comment type="subunit">
    <text evidence="7">NDH-1 is composed of 14 different subunits. Subunits NuoA, H, J, K, L, M, N constitute the membrane sector of the complex.</text>
</comment>
<evidence type="ECO:0000256" key="4">
    <source>
        <dbReference type="ARBA" id="ARBA00022692"/>
    </source>
</evidence>
<feature type="transmembrane region" description="Helical" evidence="7">
    <location>
        <begin position="6"/>
        <end position="29"/>
    </location>
</feature>
<keyword evidence="3 7" id="KW-0813">Transport</keyword>
<dbReference type="GO" id="GO:0048038">
    <property type="term" value="F:quinone binding"/>
    <property type="evidence" value="ECO:0007669"/>
    <property type="project" value="UniProtKB-KW"/>
</dbReference>